<accession>A0A2U1PFI4</accession>
<dbReference type="Proteomes" id="UP000245207">
    <property type="component" value="Unassembled WGS sequence"/>
</dbReference>
<keyword evidence="1" id="KW-0695">RNA-directed DNA polymerase</keyword>
<keyword evidence="1" id="KW-0808">Transferase</keyword>
<sequence>MGGRKFTWMNKVGSKMSKLDSFLISDDVLQAFPDLQVVALDRVWSDQNPILLHSMKYDFGPIPFKIFHSWFDRIDFDDVVKEKWVAITSDESGSTKPLHTKLKDLKIQLKLWYSYTKEVERSRKNWILAVLRDLEIKIDDGHATDEDKATRITKMQELNDLVKLESMDLVQKSRV</sequence>
<dbReference type="OrthoDB" id="1938374at2759"/>
<dbReference type="InterPro" id="IPR036691">
    <property type="entry name" value="Endo/exonu/phosph_ase_sf"/>
</dbReference>
<dbReference type="AlphaFoldDB" id="A0A2U1PFI4"/>
<reference evidence="1 2" key="1">
    <citation type="journal article" date="2018" name="Mol. Plant">
        <title>The genome of Artemisia annua provides insight into the evolution of Asteraceae family and artemisinin biosynthesis.</title>
        <authorList>
            <person name="Shen Q."/>
            <person name="Zhang L."/>
            <person name="Liao Z."/>
            <person name="Wang S."/>
            <person name="Yan T."/>
            <person name="Shi P."/>
            <person name="Liu M."/>
            <person name="Fu X."/>
            <person name="Pan Q."/>
            <person name="Wang Y."/>
            <person name="Lv Z."/>
            <person name="Lu X."/>
            <person name="Zhang F."/>
            <person name="Jiang W."/>
            <person name="Ma Y."/>
            <person name="Chen M."/>
            <person name="Hao X."/>
            <person name="Li L."/>
            <person name="Tang Y."/>
            <person name="Lv G."/>
            <person name="Zhou Y."/>
            <person name="Sun X."/>
            <person name="Brodelius P.E."/>
            <person name="Rose J.K.C."/>
            <person name="Tang K."/>
        </authorList>
    </citation>
    <scope>NUCLEOTIDE SEQUENCE [LARGE SCALE GENOMIC DNA]</scope>
    <source>
        <strain evidence="2">cv. Huhao1</strain>
        <tissue evidence="1">Leaf</tissue>
    </source>
</reference>
<name>A0A2U1PFI4_ARTAN</name>
<keyword evidence="2" id="KW-1185">Reference proteome</keyword>
<evidence type="ECO:0000313" key="2">
    <source>
        <dbReference type="Proteomes" id="UP000245207"/>
    </source>
</evidence>
<keyword evidence="1" id="KW-0548">Nucleotidyltransferase</keyword>
<organism evidence="1 2">
    <name type="scientific">Artemisia annua</name>
    <name type="common">Sweet wormwood</name>
    <dbReference type="NCBI Taxonomy" id="35608"/>
    <lineage>
        <taxon>Eukaryota</taxon>
        <taxon>Viridiplantae</taxon>
        <taxon>Streptophyta</taxon>
        <taxon>Embryophyta</taxon>
        <taxon>Tracheophyta</taxon>
        <taxon>Spermatophyta</taxon>
        <taxon>Magnoliopsida</taxon>
        <taxon>eudicotyledons</taxon>
        <taxon>Gunneridae</taxon>
        <taxon>Pentapetalae</taxon>
        <taxon>asterids</taxon>
        <taxon>campanulids</taxon>
        <taxon>Asterales</taxon>
        <taxon>Asteraceae</taxon>
        <taxon>Asteroideae</taxon>
        <taxon>Anthemideae</taxon>
        <taxon>Artemisiinae</taxon>
        <taxon>Artemisia</taxon>
    </lineage>
</organism>
<evidence type="ECO:0000313" key="1">
    <source>
        <dbReference type="EMBL" id="PWA84548.1"/>
    </source>
</evidence>
<proteinExistence type="predicted"/>
<dbReference type="PANTHER" id="PTHR33710">
    <property type="entry name" value="BNAC02G09200D PROTEIN"/>
    <property type="match status" value="1"/>
</dbReference>
<dbReference type="PANTHER" id="PTHR33710:SF64">
    <property type="entry name" value="ENDONUCLEASE_EXONUCLEASE_PHOSPHATASE DOMAIN-CONTAINING PROTEIN"/>
    <property type="match status" value="1"/>
</dbReference>
<dbReference type="EMBL" id="PKPP01001217">
    <property type="protein sequence ID" value="PWA84548.1"/>
    <property type="molecule type" value="Genomic_DNA"/>
</dbReference>
<dbReference type="GO" id="GO:0003964">
    <property type="term" value="F:RNA-directed DNA polymerase activity"/>
    <property type="evidence" value="ECO:0007669"/>
    <property type="project" value="UniProtKB-KW"/>
</dbReference>
<protein>
    <submittedName>
        <fullName evidence="1">RNA-directed DNA polymerase, eukaryota, Reverse transcriptase zinc-binding domain protein</fullName>
    </submittedName>
</protein>
<gene>
    <name evidence="1" type="ORF">CTI12_AA157740</name>
</gene>
<comment type="caution">
    <text evidence="1">The sequence shown here is derived from an EMBL/GenBank/DDBJ whole genome shotgun (WGS) entry which is preliminary data.</text>
</comment>
<dbReference type="Gene3D" id="3.60.10.10">
    <property type="entry name" value="Endonuclease/exonuclease/phosphatase"/>
    <property type="match status" value="1"/>
</dbReference>